<accession>A0A7R9EDI5</accession>
<sequence length="62" mass="6970">MKCEDIEEDNDKSEILHLSTAESTFDPSNLPIIKEEIKFNSFARDAMKCTKCLLADNMSNGS</sequence>
<dbReference type="EMBL" id="OB795100">
    <property type="protein sequence ID" value="CAD7431668.1"/>
    <property type="molecule type" value="Genomic_DNA"/>
</dbReference>
<evidence type="ECO:0000313" key="1">
    <source>
        <dbReference type="EMBL" id="CAD7431668.1"/>
    </source>
</evidence>
<dbReference type="AlphaFoldDB" id="A0A7R9EDI5"/>
<protein>
    <submittedName>
        <fullName evidence="1">Uncharacterized protein</fullName>
    </submittedName>
</protein>
<reference evidence="1" key="1">
    <citation type="submission" date="2020-11" db="EMBL/GenBank/DDBJ databases">
        <authorList>
            <person name="Tran Van P."/>
        </authorList>
    </citation>
    <scope>NUCLEOTIDE SEQUENCE</scope>
</reference>
<name>A0A7R9EDI5_9NEOP</name>
<organism evidence="1">
    <name type="scientific">Timema monikensis</name>
    <dbReference type="NCBI Taxonomy" id="170555"/>
    <lineage>
        <taxon>Eukaryota</taxon>
        <taxon>Metazoa</taxon>
        <taxon>Ecdysozoa</taxon>
        <taxon>Arthropoda</taxon>
        <taxon>Hexapoda</taxon>
        <taxon>Insecta</taxon>
        <taxon>Pterygota</taxon>
        <taxon>Neoptera</taxon>
        <taxon>Polyneoptera</taxon>
        <taxon>Phasmatodea</taxon>
        <taxon>Timematodea</taxon>
        <taxon>Timematoidea</taxon>
        <taxon>Timematidae</taxon>
        <taxon>Timema</taxon>
    </lineage>
</organism>
<gene>
    <name evidence="1" type="ORF">TMSB3V08_LOCUS8393</name>
</gene>
<proteinExistence type="predicted"/>